<evidence type="ECO:0000313" key="3">
    <source>
        <dbReference type="Proteomes" id="UP001203423"/>
    </source>
</evidence>
<reference evidence="2 3" key="1">
    <citation type="submission" date="2022-01" db="EMBL/GenBank/DDBJ databases">
        <title>Whole genome-based taxonomy of the Shewanellaceae.</title>
        <authorList>
            <person name="Martin-Rodriguez A.J."/>
        </authorList>
    </citation>
    <scope>NUCLEOTIDE SEQUENCE [LARGE SCALE GENOMIC DNA]</scope>
    <source>
        <strain evidence="2 3">DSM 17177</strain>
    </source>
</reference>
<dbReference type="RefSeq" id="WP_248943024.1">
    <property type="nucleotide sequence ID" value="NZ_JAKIKS010000177.1"/>
</dbReference>
<dbReference type="InterPro" id="IPR027417">
    <property type="entry name" value="P-loop_NTPase"/>
</dbReference>
<dbReference type="InterPro" id="IPR038727">
    <property type="entry name" value="NadR/Ttd14_AAA_dom"/>
</dbReference>
<keyword evidence="3" id="KW-1185">Reference proteome</keyword>
<dbReference type="Gene3D" id="3.40.50.300">
    <property type="entry name" value="P-loop containing nucleotide triphosphate hydrolases"/>
    <property type="match status" value="1"/>
</dbReference>
<organism evidence="2 3">
    <name type="scientific">Shewanella surugensis</name>
    <dbReference type="NCBI Taxonomy" id="212020"/>
    <lineage>
        <taxon>Bacteria</taxon>
        <taxon>Pseudomonadati</taxon>
        <taxon>Pseudomonadota</taxon>
        <taxon>Gammaproteobacteria</taxon>
        <taxon>Alteromonadales</taxon>
        <taxon>Shewanellaceae</taxon>
        <taxon>Shewanella</taxon>
    </lineage>
</organism>
<comment type="caution">
    <text evidence="2">The sequence shown here is derived from an EMBL/GenBank/DDBJ whole genome shotgun (WGS) entry which is preliminary data.</text>
</comment>
<gene>
    <name evidence="2" type="ORF">L2764_24700</name>
</gene>
<dbReference type="Pfam" id="PF13521">
    <property type="entry name" value="AAA_28"/>
    <property type="match status" value="1"/>
</dbReference>
<evidence type="ECO:0000313" key="2">
    <source>
        <dbReference type="EMBL" id="MCL1127585.1"/>
    </source>
</evidence>
<dbReference type="SUPFAM" id="SSF52540">
    <property type="entry name" value="P-loop containing nucleoside triphosphate hydrolases"/>
    <property type="match status" value="1"/>
</dbReference>
<protein>
    <submittedName>
        <fullName evidence="2">AAA family ATPase</fullName>
    </submittedName>
</protein>
<feature type="domain" description="NadR/Ttd14 AAA" evidence="1">
    <location>
        <begin position="8"/>
        <end position="136"/>
    </location>
</feature>
<dbReference type="Proteomes" id="UP001203423">
    <property type="component" value="Unassembled WGS sequence"/>
</dbReference>
<proteinExistence type="predicted"/>
<evidence type="ECO:0000259" key="1">
    <source>
        <dbReference type="Pfam" id="PF13521"/>
    </source>
</evidence>
<sequence length="145" mass="16751">MNHKHQLIVLTGGPGSGKTSVINALQARGLKCMDEVGRQVIQSEMLKSGQGLPWVNKTQFRDLMLKEELFSYQVSQHFSERIFFDRGVIDCYGYSLLENLALTDELIHACENNQYHKTVFIFPPWRAIYTRDTSRCWIQLELKAL</sequence>
<name>A0ABT0LJN7_9GAMM</name>
<dbReference type="EMBL" id="JAKIKS010000177">
    <property type="protein sequence ID" value="MCL1127585.1"/>
    <property type="molecule type" value="Genomic_DNA"/>
</dbReference>
<accession>A0ABT0LJN7</accession>